<dbReference type="Gene3D" id="3.40.50.150">
    <property type="entry name" value="Vaccinia Virus protein VP39"/>
    <property type="match status" value="1"/>
</dbReference>
<dbReference type="EMBL" id="JBHTLP010000008">
    <property type="protein sequence ID" value="MFD1142280.1"/>
    <property type="molecule type" value="Genomic_DNA"/>
</dbReference>
<evidence type="ECO:0008006" key="3">
    <source>
        <dbReference type="Google" id="ProtNLM"/>
    </source>
</evidence>
<dbReference type="SUPFAM" id="SSF53335">
    <property type="entry name" value="S-adenosyl-L-methionine-dependent methyltransferases"/>
    <property type="match status" value="1"/>
</dbReference>
<protein>
    <recommendedName>
        <fullName evidence="3">FkbM family methyltransferase</fullName>
    </recommendedName>
</protein>
<comment type="caution">
    <text evidence="1">The sequence shown here is derived from an EMBL/GenBank/DDBJ whole genome shotgun (WGS) entry which is preliminary data.</text>
</comment>
<name>A0ABW3QMM5_9BACT</name>
<proteinExistence type="predicted"/>
<reference evidence="2" key="1">
    <citation type="journal article" date="2019" name="Int. J. Syst. Evol. Microbiol.">
        <title>The Global Catalogue of Microorganisms (GCM) 10K type strain sequencing project: providing services to taxonomists for standard genome sequencing and annotation.</title>
        <authorList>
            <consortium name="The Broad Institute Genomics Platform"/>
            <consortium name="The Broad Institute Genome Sequencing Center for Infectious Disease"/>
            <person name="Wu L."/>
            <person name="Ma J."/>
        </authorList>
    </citation>
    <scope>NUCLEOTIDE SEQUENCE [LARGE SCALE GENOMIC DNA]</scope>
    <source>
        <strain evidence="2">CCUG 55608</strain>
    </source>
</reference>
<dbReference type="InterPro" id="IPR029063">
    <property type="entry name" value="SAM-dependent_MTases_sf"/>
</dbReference>
<accession>A0ABW3QMM5</accession>
<evidence type="ECO:0000313" key="2">
    <source>
        <dbReference type="Proteomes" id="UP001597116"/>
    </source>
</evidence>
<keyword evidence="2" id="KW-1185">Reference proteome</keyword>
<evidence type="ECO:0000313" key="1">
    <source>
        <dbReference type="EMBL" id="MFD1142280.1"/>
    </source>
</evidence>
<gene>
    <name evidence="1" type="ORF">ACFQ4C_14230</name>
</gene>
<organism evidence="1 2">
    <name type="scientific">Larkinella insperata</name>
    <dbReference type="NCBI Taxonomy" id="332158"/>
    <lineage>
        <taxon>Bacteria</taxon>
        <taxon>Pseudomonadati</taxon>
        <taxon>Bacteroidota</taxon>
        <taxon>Cytophagia</taxon>
        <taxon>Cytophagales</taxon>
        <taxon>Spirosomataceae</taxon>
        <taxon>Larkinella</taxon>
    </lineage>
</organism>
<sequence>MIGYLIGKLLQVLPYEYGVSYNNYKTLSHEFGHFKSAQKWQSIDKSSKPIPWYTYPAIEFINQLDLSDKRVFEYGSGNSTLFWASRCRKVVAIEDDKKWYDTIRTRLPQNVDYRLIENKDEYVTAIQQFPDLFDIIIIDGKYRFDCTANSRDRLSSTGFFILDNADWHPKPSKLLRESGLIEIDMAGFNPINGYTTTTSFYLSRQVDFKPAHDRQPIPGIGSMPNSAE</sequence>
<dbReference type="RefSeq" id="WP_265992777.1">
    <property type="nucleotide sequence ID" value="NZ_CP110973.1"/>
</dbReference>
<dbReference type="Proteomes" id="UP001597116">
    <property type="component" value="Unassembled WGS sequence"/>
</dbReference>